<dbReference type="EMBL" id="LHXR01000137">
    <property type="protein sequence ID" value="KXA95664.1"/>
    <property type="molecule type" value="Genomic_DNA"/>
</dbReference>
<evidence type="ECO:0000256" key="2">
    <source>
        <dbReference type="ARBA" id="ARBA00007122"/>
    </source>
</evidence>
<comment type="cofactor">
    <cofactor evidence="1">
        <name>NAD(+)</name>
        <dbReference type="ChEBI" id="CHEBI:57540"/>
    </cofactor>
</comment>
<organism evidence="7 8">
    <name type="scientific">candidate division MSBL1 archaeon SCGC-AAA259I09</name>
    <dbReference type="NCBI Taxonomy" id="1698267"/>
    <lineage>
        <taxon>Archaea</taxon>
        <taxon>Methanobacteriati</taxon>
        <taxon>Methanobacteriota</taxon>
        <taxon>candidate division MSBL1</taxon>
    </lineage>
</organism>
<dbReference type="Pfam" id="PF05221">
    <property type="entry name" value="AdoHcyase"/>
    <property type="match status" value="1"/>
</dbReference>
<evidence type="ECO:0000259" key="6">
    <source>
        <dbReference type="SMART" id="SM00997"/>
    </source>
</evidence>
<dbReference type="AlphaFoldDB" id="A0A133UN57"/>
<dbReference type="SMART" id="SM00997">
    <property type="entry name" value="AdoHcyase_NAD"/>
    <property type="match status" value="1"/>
</dbReference>
<dbReference type="InterPro" id="IPR042172">
    <property type="entry name" value="Adenosylhomocyst_ase-like_sf"/>
</dbReference>
<dbReference type="PATRIC" id="fig|1698267.3.peg.460"/>
<name>A0A133UN57_9EURY</name>
<dbReference type="SMART" id="SM00996">
    <property type="entry name" value="AdoHcyase"/>
    <property type="match status" value="1"/>
</dbReference>
<dbReference type="InterPro" id="IPR015878">
    <property type="entry name" value="Ado_hCys_hydrolase_NAD-bd"/>
</dbReference>
<dbReference type="InterPro" id="IPR000043">
    <property type="entry name" value="Adenosylhomocysteinase-like"/>
</dbReference>
<keyword evidence="4" id="KW-0520">NAD</keyword>
<dbReference type="GO" id="GO:0033353">
    <property type="term" value="P:S-adenosylmethionine cycle"/>
    <property type="evidence" value="ECO:0007669"/>
    <property type="project" value="TreeGrafter"/>
</dbReference>
<evidence type="ECO:0000313" key="7">
    <source>
        <dbReference type="EMBL" id="KXA95664.1"/>
    </source>
</evidence>
<gene>
    <name evidence="7" type="ORF">AKJ37_06695</name>
</gene>
<keyword evidence="3" id="KW-0554">One-carbon metabolism</keyword>
<feature type="non-terminal residue" evidence="7">
    <location>
        <position position="1"/>
    </location>
</feature>
<dbReference type="Pfam" id="PF00670">
    <property type="entry name" value="AdoHcyase_NAD"/>
    <property type="match status" value="1"/>
</dbReference>
<proteinExistence type="inferred from homology"/>
<comment type="similarity">
    <text evidence="2">Belongs to the adenosylhomocysteinase family.</text>
</comment>
<dbReference type="SUPFAM" id="SSF51735">
    <property type="entry name" value="NAD(P)-binding Rossmann-fold domains"/>
    <property type="match status" value="1"/>
</dbReference>
<dbReference type="GO" id="GO:0006730">
    <property type="term" value="P:one-carbon metabolic process"/>
    <property type="evidence" value="ECO:0007669"/>
    <property type="project" value="UniProtKB-KW"/>
</dbReference>
<evidence type="ECO:0000256" key="3">
    <source>
        <dbReference type="ARBA" id="ARBA00022563"/>
    </source>
</evidence>
<dbReference type="Gene3D" id="3.40.50.720">
    <property type="entry name" value="NAD(P)-binding Rossmann-like Domain"/>
    <property type="match status" value="1"/>
</dbReference>
<sequence>DILSKIRGGSEETTTGVKRLRAMHKKNALEIPIIAVNDTPAKRLFDNRFGTGESTVNAVMSITNSMIAGKNVIVVGFGPVGQGIAMRTDGLGADVTVIETDPIRALEAAMQGFRVTNMDEASKYGDIFITATGNYKVIGKEHFEKMKDGAILCNSGHFNVEVDLEGLEEISTESREILEDIKEYKLEDGRKLHVLAEGRLVNLAGEKSLGHPAEIMDMSFALQALSLEHMVKNDLPVKVHEVPAEIDRKVAQLKLEAMNIEIEELTKEQMEYEESWKLGT</sequence>
<dbReference type="Gene3D" id="3.40.50.1480">
    <property type="entry name" value="Adenosylhomocysteinase-like"/>
    <property type="match status" value="1"/>
</dbReference>
<dbReference type="PANTHER" id="PTHR23420:SF0">
    <property type="entry name" value="ADENOSYLHOMOCYSTEINASE"/>
    <property type="match status" value="1"/>
</dbReference>
<dbReference type="Proteomes" id="UP000070463">
    <property type="component" value="Unassembled WGS sequence"/>
</dbReference>
<evidence type="ECO:0000256" key="4">
    <source>
        <dbReference type="ARBA" id="ARBA00023027"/>
    </source>
</evidence>
<evidence type="ECO:0000256" key="1">
    <source>
        <dbReference type="ARBA" id="ARBA00001911"/>
    </source>
</evidence>
<dbReference type="NCBIfam" id="NF004005">
    <property type="entry name" value="PRK05476.2-3"/>
    <property type="match status" value="1"/>
</dbReference>
<evidence type="ECO:0000256" key="5">
    <source>
        <dbReference type="SAM" id="Coils"/>
    </source>
</evidence>
<accession>A0A133UN57</accession>
<dbReference type="PANTHER" id="PTHR23420">
    <property type="entry name" value="ADENOSYLHOMOCYSTEINASE"/>
    <property type="match status" value="1"/>
</dbReference>
<keyword evidence="7" id="KW-0378">Hydrolase</keyword>
<dbReference type="InterPro" id="IPR036291">
    <property type="entry name" value="NAD(P)-bd_dom_sf"/>
</dbReference>
<dbReference type="GO" id="GO:0005829">
    <property type="term" value="C:cytosol"/>
    <property type="evidence" value="ECO:0007669"/>
    <property type="project" value="TreeGrafter"/>
</dbReference>
<feature type="coiled-coil region" evidence="5">
    <location>
        <begin position="248"/>
        <end position="275"/>
    </location>
</feature>
<comment type="caution">
    <text evidence="7">The sequence shown here is derived from an EMBL/GenBank/DDBJ whole genome shotgun (WGS) entry which is preliminary data.</text>
</comment>
<dbReference type="SUPFAM" id="SSF52283">
    <property type="entry name" value="Formate/glycerate dehydrogenase catalytic domain-like"/>
    <property type="match status" value="1"/>
</dbReference>
<keyword evidence="8" id="KW-1185">Reference proteome</keyword>
<evidence type="ECO:0000313" key="8">
    <source>
        <dbReference type="Proteomes" id="UP000070463"/>
    </source>
</evidence>
<keyword evidence="5" id="KW-0175">Coiled coil</keyword>
<dbReference type="GO" id="GO:0004013">
    <property type="term" value="F:adenosylhomocysteinase activity"/>
    <property type="evidence" value="ECO:0007669"/>
    <property type="project" value="TreeGrafter"/>
</dbReference>
<reference evidence="7 8" key="1">
    <citation type="journal article" date="2016" name="Sci. Rep.">
        <title>Metabolic traits of an uncultured archaeal lineage -MSBL1- from brine pools of the Red Sea.</title>
        <authorList>
            <person name="Mwirichia R."/>
            <person name="Alam I."/>
            <person name="Rashid M."/>
            <person name="Vinu M."/>
            <person name="Ba-Alawi W."/>
            <person name="Anthony Kamau A."/>
            <person name="Kamanda Ngugi D."/>
            <person name="Goker M."/>
            <person name="Klenk H.P."/>
            <person name="Bajic V."/>
            <person name="Stingl U."/>
        </authorList>
    </citation>
    <scope>NUCLEOTIDE SEQUENCE [LARGE SCALE GENOMIC DNA]</scope>
    <source>
        <strain evidence="7">SCGC-AAA259I09</strain>
    </source>
</reference>
<protein>
    <submittedName>
        <fullName evidence="7">S-adenosyl-L-homocysteine hydrolase</fullName>
    </submittedName>
</protein>
<feature type="domain" description="S-adenosyl-L-homocysteine hydrolase NAD binding" evidence="6">
    <location>
        <begin position="47"/>
        <end position="208"/>
    </location>
</feature>